<dbReference type="Pfam" id="PF00543">
    <property type="entry name" value="P-II"/>
    <property type="match status" value="1"/>
</dbReference>
<dbReference type="InterPro" id="IPR015867">
    <property type="entry name" value="N-reg_PII/ATP_PRibTrfase_C"/>
</dbReference>
<dbReference type="InterPro" id="IPR011322">
    <property type="entry name" value="N-reg_PII-like_a/b"/>
</dbReference>
<dbReference type="EMBL" id="UOGJ01000074">
    <property type="protein sequence ID" value="VAX35859.1"/>
    <property type="molecule type" value="Genomic_DNA"/>
</dbReference>
<dbReference type="SMART" id="SM00938">
    <property type="entry name" value="P-II"/>
    <property type="match status" value="1"/>
</dbReference>
<reference evidence="1" key="1">
    <citation type="submission" date="2018-06" db="EMBL/GenBank/DDBJ databases">
        <authorList>
            <person name="Zhirakovskaya E."/>
        </authorList>
    </citation>
    <scope>NUCLEOTIDE SEQUENCE</scope>
</reference>
<dbReference type="SUPFAM" id="SSF54913">
    <property type="entry name" value="GlnB-like"/>
    <property type="match status" value="1"/>
</dbReference>
<sequence>MRLVKAYVRTHMANEVVTALEKLNIHRVMLVHVEEIGEGIFKKETHLETSVGCQYTEMIKIELVCPNEELDHVKQAIISTAKTGYKGDGLIAVSKLEEAISIRTGEMIAKDNMEDV</sequence>
<organism evidence="1">
    <name type="scientific">hydrothermal vent metagenome</name>
    <dbReference type="NCBI Taxonomy" id="652676"/>
    <lineage>
        <taxon>unclassified sequences</taxon>
        <taxon>metagenomes</taxon>
        <taxon>ecological metagenomes</taxon>
    </lineage>
</organism>
<dbReference type="GO" id="GO:0006808">
    <property type="term" value="P:regulation of nitrogen utilization"/>
    <property type="evidence" value="ECO:0007669"/>
    <property type="project" value="InterPro"/>
</dbReference>
<evidence type="ECO:0000313" key="1">
    <source>
        <dbReference type="EMBL" id="VAX35859.1"/>
    </source>
</evidence>
<proteinExistence type="predicted"/>
<dbReference type="PANTHER" id="PTHR30115:SF11">
    <property type="entry name" value="NITROGEN REGULATORY PROTEIN P-II HOMOLOG"/>
    <property type="match status" value="1"/>
</dbReference>
<dbReference type="GO" id="GO:0030234">
    <property type="term" value="F:enzyme regulator activity"/>
    <property type="evidence" value="ECO:0007669"/>
    <property type="project" value="InterPro"/>
</dbReference>
<accession>A0A3B1D153</accession>
<dbReference type="InterPro" id="IPR002187">
    <property type="entry name" value="N-reg_PII"/>
</dbReference>
<protein>
    <recommendedName>
        <fullName evidence="2">Nitrogen regulatory protein P-II</fullName>
    </recommendedName>
</protein>
<dbReference type="PROSITE" id="PS51343">
    <property type="entry name" value="PII_GLNB_DOM"/>
    <property type="match status" value="1"/>
</dbReference>
<name>A0A3B1D153_9ZZZZ</name>
<dbReference type="PANTHER" id="PTHR30115">
    <property type="entry name" value="NITROGEN REGULATORY PROTEIN P-II"/>
    <property type="match status" value="1"/>
</dbReference>
<dbReference type="GO" id="GO:0005524">
    <property type="term" value="F:ATP binding"/>
    <property type="evidence" value="ECO:0007669"/>
    <property type="project" value="TreeGrafter"/>
</dbReference>
<gene>
    <name evidence="1" type="ORF">MNBD_UNCLBAC01-1051</name>
</gene>
<dbReference type="AlphaFoldDB" id="A0A3B1D153"/>
<evidence type="ECO:0008006" key="2">
    <source>
        <dbReference type="Google" id="ProtNLM"/>
    </source>
</evidence>
<dbReference type="Gene3D" id="3.30.70.120">
    <property type="match status" value="1"/>
</dbReference>
<dbReference type="GO" id="GO:0005829">
    <property type="term" value="C:cytosol"/>
    <property type="evidence" value="ECO:0007669"/>
    <property type="project" value="TreeGrafter"/>
</dbReference>